<dbReference type="Pfam" id="PF23914">
    <property type="entry name" value="TPR_CcmH_CycH"/>
    <property type="match status" value="1"/>
</dbReference>
<sequence>MSFWIAVAVLSAITLFLLAAPLWRKNKEEGERADYELNVFKDQLKELDRDLERGLINQAEAETARVEIQRRLLAADEKRGKTTISGQKIGAGTLIVSTVIGLGLVAGSLALYLKIGMPGYEDVPFASRDLQKERQMASSEGMAAEIAQLKKHLEDEPGDVDGWMLLGRTLRLTGRPAEAVDAYRSAVKASERHPSVLADFAESKIYASEGQVDDETFSALKEAVDNDPSQMKARFYLGFAKMKTQDYAGAIQEWTDLAAMAPKEIGWLAQVNEQIDMAAKAGNLNRDDFKPSAQALVLSKQFELQWEEEKKQRQEQASQTSGPSQADMEAASEMTPEEREEMIRGMVEKLADRLKENPNDIEGWKRLAKVYMVLGEKDKALEARNKVKELSGS</sequence>
<dbReference type="InterPro" id="IPR011990">
    <property type="entry name" value="TPR-like_helical_dom_sf"/>
</dbReference>
<name>A0A917BNL1_9PROT</name>
<evidence type="ECO:0000256" key="1">
    <source>
        <dbReference type="ARBA" id="ARBA00004196"/>
    </source>
</evidence>
<keyword evidence="8" id="KW-1185">Reference proteome</keyword>
<feature type="domain" description="Cytochrome c-type biogenesis protein H TPR" evidence="6">
    <location>
        <begin position="128"/>
        <end position="263"/>
    </location>
</feature>
<dbReference type="SMART" id="SM00028">
    <property type="entry name" value="TPR"/>
    <property type="match status" value="3"/>
</dbReference>
<evidence type="ECO:0000256" key="2">
    <source>
        <dbReference type="ARBA" id="ARBA00022737"/>
    </source>
</evidence>
<dbReference type="EMBL" id="BMHV01000002">
    <property type="protein sequence ID" value="GGF53156.1"/>
    <property type="molecule type" value="Genomic_DNA"/>
</dbReference>
<dbReference type="AlphaFoldDB" id="A0A917BNL1"/>
<dbReference type="InterPro" id="IPR019734">
    <property type="entry name" value="TPR_rpt"/>
</dbReference>
<keyword evidence="2" id="KW-0677">Repeat</keyword>
<dbReference type="InterPro" id="IPR051263">
    <property type="entry name" value="C-type_cytochrome_biogenesis"/>
</dbReference>
<dbReference type="PANTHER" id="PTHR47870:SF1">
    <property type="entry name" value="CYTOCHROME C-TYPE BIOGENESIS PROTEIN CCMH"/>
    <property type="match status" value="1"/>
</dbReference>
<dbReference type="Proteomes" id="UP000632498">
    <property type="component" value="Unassembled WGS sequence"/>
</dbReference>
<gene>
    <name evidence="7" type="ORF">GCM10011332_03090</name>
</gene>
<comment type="subcellular location">
    <subcellularLocation>
        <location evidence="1">Cell envelope</location>
    </subcellularLocation>
</comment>
<feature type="region of interest" description="Disordered" evidence="5">
    <location>
        <begin position="308"/>
        <end position="345"/>
    </location>
</feature>
<evidence type="ECO:0000256" key="4">
    <source>
        <dbReference type="ARBA" id="ARBA00022803"/>
    </source>
</evidence>
<accession>A0A917BNL1</accession>
<evidence type="ECO:0000256" key="3">
    <source>
        <dbReference type="ARBA" id="ARBA00022748"/>
    </source>
</evidence>
<dbReference type="GO" id="GO:0005886">
    <property type="term" value="C:plasma membrane"/>
    <property type="evidence" value="ECO:0007669"/>
    <property type="project" value="TreeGrafter"/>
</dbReference>
<evidence type="ECO:0000256" key="5">
    <source>
        <dbReference type="SAM" id="MobiDB-lite"/>
    </source>
</evidence>
<dbReference type="PANTHER" id="PTHR47870">
    <property type="entry name" value="CYTOCHROME C-TYPE BIOGENESIS PROTEIN CCMH"/>
    <property type="match status" value="1"/>
</dbReference>
<dbReference type="SUPFAM" id="SSF48452">
    <property type="entry name" value="TPR-like"/>
    <property type="match status" value="1"/>
</dbReference>
<evidence type="ECO:0000313" key="8">
    <source>
        <dbReference type="Proteomes" id="UP000632498"/>
    </source>
</evidence>
<keyword evidence="4" id="KW-0802">TPR repeat</keyword>
<dbReference type="NCBIfam" id="TIGR03142">
    <property type="entry name" value="cytochro_ccmI"/>
    <property type="match status" value="1"/>
</dbReference>
<keyword evidence="3" id="KW-0201">Cytochrome c-type biogenesis</keyword>
<organism evidence="7 8">
    <name type="scientific">Terasakiella brassicae</name>
    <dbReference type="NCBI Taxonomy" id="1634917"/>
    <lineage>
        <taxon>Bacteria</taxon>
        <taxon>Pseudomonadati</taxon>
        <taxon>Pseudomonadota</taxon>
        <taxon>Alphaproteobacteria</taxon>
        <taxon>Rhodospirillales</taxon>
        <taxon>Terasakiellaceae</taxon>
        <taxon>Terasakiella</taxon>
    </lineage>
</organism>
<evidence type="ECO:0000313" key="7">
    <source>
        <dbReference type="EMBL" id="GGF53156.1"/>
    </source>
</evidence>
<evidence type="ECO:0000259" key="6">
    <source>
        <dbReference type="Pfam" id="PF23914"/>
    </source>
</evidence>
<dbReference type="GO" id="GO:0017004">
    <property type="term" value="P:cytochrome complex assembly"/>
    <property type="evidence" value="ECO:0007669"/>
    <property type="project" value="UniProtKB-KW"/>
</dbReference>
<reference evidence="7" key="2">
    <citation type="submission" date="2020-09" db="EMBL/GenBank/DDBJ databases">
        <authorList>
            <person name="Sun Q."/>
            <person name="Zhou Y."/>
        </authorList>
    </citation>
    <scope>NUCLEOTIDE SEQUENCE</scope>
    <source>
        <strain evidence="7">CGMCC 1.15254</strain>
    </source>
</reference>
<dbReference type="Gene3D" id="1.25.40.10">
    <property type="entry name" value="Tetratricopeptide repeat domain"/>
    <property type="match status" value="2"/>
</dbReference>
<comment type="caution">
    <text evidence="7">The sequence shown here is derived from an EMBL/GenBank/DDBJ whole genome shotgun (WGS) entry which is preliminary data.</text>
</comment>
<protein>
    <submittedName>
        <fullName evidence="7">C-type cytochrome biogenesis protein CcmI</fullName>
    </submittedName>
</protein>
<dbReference type="RefSeq" id="WP_188660503.1">
    <property type="nucleotide sequence ID" value="NZ_BMHV01000002.1"/>
</dbReference>
<dbReference type="InterPro" id="IPR056413">
    <property type="entry name" value="TPR_CcmH_CycH"/>
</dbReference>
<dbReference type="GO" id="GO:0030313">
    <property type="term" value="C:cell envelope"/>
    <property type="evidence" value="ECO:0007669"/>
    <property type="project" value="UniProtKB-SubCell"/>
</dbReference>
<proteinExistence type="predicted"/>
<dbReference type="InterPro" id="IPR017560">
    <property type="entry name" value="Cyt_c_biogenesis_CcmI"/>
</dbReference>
<reference evidence="7" key="1">
    <citation type="journal article" date="2014" name="Int. J. Syst. Evol. Microbiol.">
        <title>Complete genome sequence of Corynebacterium casei LMG S-19264T (=DSM 44701T), isolated from a smear-ripened cheese.</title>
        <authorList>
            <consortium name="US DOE Joint Genome Institute (JGI-PGF)"/>
            <person name="Walter F."/>
            <person name="Albersmeier A."/>
            <person name="Kalinowski J."/>
            <person name="Ruckert C."/>
        </authorList>
    </citation>
    <scope>NUCLEOTIDE SEQUENCE</scope>
    <source>
        <strain evidence="7">CGMCC 1.15254</strain>
    </source>
</reference>